<evidence type="ECO:0000313" key="1">
    <source>
        <dbReference type="EMBL" id="GLY63720.1"/>
    </source>
</evidence>
<dbReference type="Proteomes" id="UP001165136">
    <property type="component" value="Unassembled WGS sequence"/>
</dbReference>
<reference evidence="1" key="1">
    <citation type="submission" date="2023-03" db="EMBL/GenBank/DDBJ databases">
        <title>Amycolatopsis taiwanensis NBRC 103393.</title>
        <authorList>
            <person name="Ichikawa N."/>
            <person name="Sato H."/>
            <person name="Tonouchi N."/>
        </authorList>
    </citation>
    <scope>NUCLEOTIDE SEQUENCE</scope>
    <source>
        <strain evidence="1">NBRC 103393</strain>
    </source>
</reference>
<sequence length="75" mass="8106">MCNPTAASDAATIEVLRVQLADVIARLRMLESYVEAQRIIGAGAGFRSQLRVIPGTARRRTKRRASLQLVAGGAR</sequence>
<dbReference type="AlphaFoldDB" id="A0A9W6QVJ2"/>
<dbReference type="EMBL" id="BSTI01000001">
    <property type="protein sequence ID" value="GLY63720.1"/>
    <property type="molecule type" value="Genomic_DNA"/>
</dbReference>
<gene>
    <name evidence="1" type="ORF">Atai01_03390</name>
</gene>
<protein>
    <submittedName>
        <fullName evidence="1">Uncharacterized protein</fullName>
    </submittedName>
</protein>
<evidence type="ECO:0000313" key="2">
    <source>
        <dbReference type="Proteomes" id="UP001165136"/>
    </source>
</evidence>
<name>A0A9W6QVJ2_9PSEU</name>
<dbReference type="RefSeq" id="WP_285485618.1">
    <property type="nucleotide sequence ID" value="NZ_BSTI01000001.1"/>
</dbReference>
<comment type="caution">
    <text evidence="1">The sequence shown here is derived from an EMBL/GenBank/DDBJ whole genome shotgun (WGS) entry which is preliminary data.</text>
</comment>
<proteinExistence type="predicted"/>
<organism evidence="1 2">
    <name type="scientific">Amycolatopsis taiwanensis</name>
    <dbReference type="NCBI Taxonomy" id="342230"/>
    <lineage>
        <taxon>Bacteria</taxon>
        <taxon>Bacillati</taxon>
        <taxon>Actinomycetota</taxon>
        <taxon>Actinomycetes</taxon>
        <taxon>Pseudonocardiales</taxon>
        <taxon>Pseudonocardiaceae</taxon>
        <taxon>Amycolatopsis</taxon>
    </lineage>
</organism>
<keyword evidence="2" id="KW-1185">Reference proteome</keyword>
<accession>A0A9W6QVJ2</accession>